<feature type="region of interest" description="Disordered" evidence="1">
    <location>
        <begin position="88"/>
        <end position="116"/>
    </location>
</feature>
<dbReference type="InterPro" id="IPR054722">
    <property type="entry name" value="PolX-like_BBD"/>
</dbReference>
<evidence type="ECO:0000259" key="2">
    <source>
        <dbReference type="Pfam" id="PF22936"/>
    </source>
</evidence>
<name>A0A397E3U8_APHAT</name>
<evidence type="ECO:0000313" key="3">
    <source>
        <dbReference type="EMBL" id="RHY72081.1"/>
    </source>
</evidence>
<dbReference type="Proteomes" id="UP000265716">
    <property type="component" value="Unassembled WGS sequence"/>
</dbReference>
<proteinExistence type="predicted"/>
<evidence type="ECO:0000256" key="1">
    <source>
        <dbReference type="SAM" id="MobiDB-lite"/>
    </source>
</evidence>
<dbReference type="VEuPathDB" id="FungiDB:H257_14725"/>
<organism evidence="3 4">
    <name type="scientific">Aphanomyces astaci</name>
    <name type="common">Crayfish plague agent</name>
    <dbReference type="NCBI Taxonomy" id="112090"/>
    <lineage>
        <taxon>Eukaryota</taxon>
        <taxon>Sar</taxon>
        <taxon>Stramenopiles</taxon>
        <taxon>Oomycota</taxon>
        <taxon>Saprolegniomycetes</taxon>
        <taxon>Saprolegniales</taxon>
        <taxon>Verrucalvaceae</taxon>
        <taxon>Aphanomyces</taxon>
    </lineage>
</organism>
<evidence type="ECO:0000313" key="4">
    <source>
        <dbReference type="Proteomes" id="UP000265716"/>
    </source>
</evidence>
<accession>A0A397E3U8</accession>
<gene>
    <name evidence="3" type="ORF">DYB38_011126</name>
</gene>
<dbReference type="EMBL" id="QUTC01002991">
    <property type="protein sequence ID" value="RHY72081.1"/>
    <property type="molecule type" value="Genomic_DNA"/>
</dbReference>
<feature type="domain" description="Retrovirus-related Pol polyprotein from transposon TNT 1-94-like beta-barrel" evidence="2">
    <location>
        <begin position="149"/>
        <end position="224"/>
    </location>
</feature>
<comment type="caution">
    <text evidence="3">The sequence shown here is derived from an EMBL/GenBank/DDBJ whole genome shotgun (WGS) entry which is preliminary data.</text>
</comment>
<feature type="compositionally biased region" description="Basic residues" evidence="1">
    <location>
        <begin position="94"/>
        <end position="104"/>
    </location>
</feature>
<protein>
    <recommendedName>
        <fullName evidence="2">Retrovirus-related Pol polyprotein from transposon TNT 1-94-like beta-barrel domain-containing protein</fullName>
    </recommendedName>
</protein>
<dbReference type="Pfam" id="PF22936">
    <property type="entry name" value="Pol_BBD"/>
    <property type="match status" value="1"/>
</dbReference>
<dbReference type="VEuPathDB" id="FungiDB:H257_11068"/>
<dbReference type="AlphaFoldDB" id="A0A397E3U8"/>
<sequence>MTLQSCLLETIRVAGDNTYKIPHLGKQRQERLGILPRNLICPTEDYRDGTAKLSAIDAVAYERAVETELDELRTADELSTYLESMALDSDNTKHSHKRSQGRHQGHQETANHTQDDDVWTSTAFDAEDSDDAQQDEVVFHMIDFQGQVLVDSGASSHMTGDATNLTDVRTCQRSVVVTNSAKTHATKMGTMPVTTSEGATLVMHDVLVIENMPSPLLSVTDMMRANSNFSLTFETMKCSIKHDVTTIATSTLDTKNKVYILVQAE</sequence>
<reference evidence="3 4" key="1">
    <citation type="submission" date="2018-08" db="EMBL/GenBank/DDBJ databases">
        <title>Aphanomyces genome sequencing and annotation.</title>
        <authorList>
            <person name="Minardi D."/>
            <person name="Oidtmann B."/>
            <person name="Van Der Giezen M."/>
            <person name="Studholme D.J."/>
        </authorList>
    </citation>
    <scope>NUCLEOTIDE SEQUENCE [LARGE SCALE GENOMIC DNA]</scope>
    <source>
        <strain evidence="3 4">SA</strain>
    </source>
</reference>